<accession>W0A8L2</accession>
<dbReference type="PROSITE" id="PS50977">
    <property type="entry name" value="HTH_TETR_2"/>
    <property type="match status" value="1"/>
</dbReference>
<dbReference type="HOGENOM" id="CLU_069356_46_0_5"/>
<dbReference type="PRINTS" id="PR00455">
    <property type="entry name" value="HTHTETR"/>
</dbReference>
<protein>
    <recommendedName>
        <fullName evidence="3">HTH tetR-type domain-containing protein</fullName>
    </recommendedName>
</protein>
<dbReference type="GO" id="GO:0003700">
    <property type="term" value="F:DNA-binding transcription factor activity"/>
    <property type="evidence" value="ECO:0007669"/>
    <property type="project" value="TreeGrafter"/>
</dbReference>
<dbReference type="InterPro" id="IPR050109">
    <property type="entry name" value="HTH-type_TetR-like_transc_reg"/>
</dbReference>
<dbReference type="InterPro" id="IPR009057">
    <property type="entry name" value="Homeodomain-like_sf"/>
</dbReference>
<dbReference type="RefSeq" id="WP_025290360.1">
    <property type="nucleotide sequence ID" value="NZ_CP006644.1"/>
</dbReference>
<dbReference type="Pfam" id="PF17918">
    <property type="entry name" value="TetR_C_15"/>
    <property type="match status" value="1"/>
</dbReference>
<sequence length="220" mass="23507">MNRPAPSLLQPRKMPQQARSAATIEAIYTATIQVLLADGVARLTTTRVAARAGVSVGTMYQYYPHKQALLFAIVERQMETIRGAMLGAAARLEGCDLATIAEGLATAWLDAKMADMVSSRAIYGIAAEFDLGEVMSRTMAQMVEVIGRLLASAPDARFADVKSVGIMLATLLGGSVRVAMEVEASEENLACLRRELPRACQAYLAASNARGRGDAAGHYE</sequence>
<dbReference type="Pfam" id="PF00440">
    <property type="entry name" value="TetR_N"/>
    <property type="match status" value="1"/>
</dbReference>
<dbReference type="PANTHER" id="PTHR30055">
    <property type="entry name" value="HTH-TYPE TRANSCRIPTIONAL REGULATOR RUTR"/>
    <property type="match status" value="1"/>
</dbReference>
<evidence type="ECO:0000259" key="3">
    <source>
        <dbReference type="PROSITE" id="PS50977"/>
    </source>
</evidence>
<evidence type="ECO:0000313" key="5">
    <source>
        <dbReference type="Proteomes" id="UP000018851"/>
    </source>
</evidence>
<dbReference type="OrthoDB" id="9808189at2"/>
<dbReference type="GO" id="GO:0000976">
    <property type="term" value="F:transcription cis-regulatory region binding"/>
    <property type="evidence" value="ECO:0007669"/>
    <property type="project" value="TreeGrafter"/>
</dbReference>
<dbReference type="AlphaFoldDB" id="W0A8L2"/>
<feature type="domain" description="HTH tetR-type" evidence="3">
    <location>
        <begin position="21"/>
        <end position="81"/>
    </location>
</feature>
<dbReference type="SUPFAM" id="SSF46689">
    <property type="entry name" value="Homeodomain-like"/>
    <property type="match status" value="1"/>
</dbReference>
<evidence type="ECO:0000256" key="1">
    <source>
        <dbReference type="ARBA" id="ARBA00023125"/>
    </source>
</evidence>
<feature type="DNA-binding region" description="H-T-H motif" evidence="2">
    <location>
        <begin position="44"/>
        <end position="63"/>
    </location>
</feature>
<keyword evidence="1 2" id="KW-0238">DNA-binding</keyword>
<evidence type="ECO:0000256" key="2">
    <source>
        <dbReference type="PROSITE-ProRule" id="PRU00335"/>
    </source>
</evidence>
<dbReference type="PATRIC" id="fig|1123269.5.peg.214"/>
<reference evidence="4 5" key="1">
    <citation type="submission" date="2013-07" db="EMBL/GenBank/DDBJ databases">
        <title>Completed genome of Sphingomonas sanxanigenens NX02.</title>
        <authorList>
            <person name="Ma T."/>
            <person name="Huang H."/>
            <person name="Wu M."/>
            <person name="Li X."/>
            <person name="Li G."/>
        </authorList>
    </citation>
    <scope>NUCLEOTIDE SEQUENCE [LARGE SCALE GENOMIC DNA]</scope>
    <source>
        <strain evidence="4 5">NX02</strain>
    </source>
</reference>
<name>W0A8L2_9SPHN</name>
<dbReference type="PANTHER" id="PTHR30055:SF226">
    <property type="entry name" value="HTH-TYPE TRANSCRIPTIONAL REGULATOR PKSA"/>
    <property type="match status" value="1"/>
</dbReference>
<dbReference type="Gene3D" id="1.10.357.10">
    <property type="entry name" value="Tetracycline Repressor, domain 2"/>
    <property type="match status" value="1"/>
</dbReference>
<dbReference type="EMBL" id="CP006644">
    <property type="protein sequence ID" value="AHE51980.1"/>
    <property type="molecule type" value="Genomic_DNA"/>
</dbReference>
<dbReference type="InterPro" id="IPR001647">
    <property type="entry name" value="HTH_TetR"/>
</dbReference>
<organism evidence="4 5">
    <name type="scientific">Sphingomonas sanxanigenens DSM 19645 = NX02</name>
    <dbReference type="NCBI Taxonomy" id="1123269"/>
    <lineage>
        <taxon>Bacteria</taxon>
        <taxon>Pseudomonadati</taxon>
        <taxon>Pseudomonadota</taxon>
        <taxon>Alphaproteobacteria</taxon>
        <taxon>Sphingomonadales</taxon>
        <taxon>Sphingomonadaceae</taxon>
        <taxon>Sphingomonas</taxon>
    </lineage>
</organism>
<proteinExistence type="predicted"/>
<dbReference type="eggNOG" id="COG1309">
    <property type="taxonomic scope" value="Bacteria"/>
</dbReference>
<dbReference type="Proteomes" id="UP000018851">
    <property type="component" value="Chromosome"/>
</dbReference>
<dbReference type="InterPro" id="IPR041669">
    <property type="entry name" value="TetR_C_15"/>
</dbReference>
<gene>
    <name evidence="4" type="ORF">NX02_01070</name>
</gene>
<keyword evidence="5" id="KW-1185">Reference proteome</keyword>
<dbReference type="STRING" id="1123269.NX02_01070"/>
<evidence type="ECO:0000313" key="4">
    <source>
        <dbReference type="EMBL" id="AHE51980.1"/>
    </source>
</evidence>
<dbReference type="KEGG" id="ssan:NX02_01070"/>